<dbReference type="AlphaFoldDB" id="A0A8G0PMI5"/>
<reference evidence="1 2" key="1">
    <citation type="journal article" date="2021" name="BMC Genomics">
        <title>Telomere-to-telomere genome assembly of asparaginase-producing Trichoderma simmonsii.</title>
        <authorList>
            <person name="Chung D."/>
            <person name="Kwon Y.M."/>
            <person name="Yang Y."/>
        </authorList>
    </citation>
    <scope>NUCLEOTIDE SEQUENCE [LARGE SCALE GENOMIC DNA]</scope>
    <source>
        <strain evidence="1 2">GH-Sj1</strain>
    </source>
</reference>
<name>A0A8G0PMI5_9HYPO</name>
<gene>
    <name evidence="1" type="ORF">H0G86_012964</name>
</gene>
<organism evidence="1 2">
    <name type="scientific">Trichoderma simmonsii</name>
    <dbReference type="NCBI Taxonomy" id="1491479"/>
    <lineage>
        <taxon>Eukaryota</taxon>
        <taxon>Fungi</taxon>
        <taxon>Dikarya</taxon>
        <taxon>Ascomycota</taxon>
        <taxon>Pezizomycotina</taxon>
        <taxon>Sordariomycetes</taxon>
        <taxon>Hypocreomycetidae</taxon>
        <taxon>Hypocreales</taxon>
        <taxon>Hypocreaceae</taxon>
        <taxon>Trichoderma</taxon>
    </lineage>
</organism>
<dbReference type="Proteomes" id="UP000826661">
    <property type="component" value="Chromosome VII"/>
</dbReference>
<sequence length="110" mass="12278">MLHSESINPSCNGLTRFVDWSFLVSSSVPMDLLILSLLPALGEHRLHVREGNSYIQHACIMYDGNMQPMHGAETLLASQGMRGLMYSVMYDAQKHCSPHHEPPFMTSSMG</sequence>
<evidence type="ECO:0000313" key="2">
    <source>
        <dbReference type="Proteomes" id="UP000826661"/>
    </source>
</evidence>
<keyword evidence="2" id="KW-1185">Reference proteome</keyword>
<protein>
    <submittedName>
        <fullName evidence="1">Uncharacterized protein</fullName>
    </submittedName>
</protein>
<accession>A0A8G0PMI5</accession>
<proteinExistence type="predicted"/>
<evidence type="ECO:0000313" key="1">
    <source>
        <dbReference type="EMBL" id="QYT06098.1"/>
    </source>
</evidence>
<dbReference type="EMBL" id="CP075870">
    <property type="protein sequence ID" value="QYT06098.1"/>
    <property type="molecule type" value="Genomic_DNA"/>
</dbReference>